<evidence type="ECO:0000256" key="5">
    <source>
        <dbReference type="ARBA" id="ARBA00023237"/>
    </source>
</evidence>
<dbReference type="InterPro" id="IPR033985">
    <property type="entry name" value="SusD-like_N"/>
</dbReference>
<evidence type="ECO:0000259" key="6">
    <source>
        <dbReference type="Pfam" id="PF07980"/>
    </source>
</evidence>
<evidence type="ECO:0000256" key="1">
    <source>
        <dbReference type="ARBA" id="ARBA00004442"/>
    </source>
</evidence>
<name>A0A5B7SLM1_9FLAO</name>
<comment type="similarity">
    <text evidence="2">Belongs to the SusD family.</text>
</comment>
<dbReference type="Pfam" id="PF14322">
    <property type="entry name" value="SusD-like_3"/>
    <property type="match status" value="1"/>
</dbReference>
<organism evidence="8 9">
    <name type="scientific">Aggregatimonas sangjinii</name>
    <dbReference type="NCBI Taxonomy" id="2583587"/>
    <lineage>
        <taxon>Bacteria</taxon>
        <taxon>Pseudomonadati</taxon>
        <taxon>Bacteroidota</taxon>
        <taxon>Flavobacteriia</taxon>
        <taxon>Flavobacteriales</taxon>
        <taxon>Flavobacteriaceae</taxon>
        <taxon>Aggregatimonas</taxon>
    </lineage>
</organism>
<keyword evidence="4" id="KW-0472">Membrane</keyword>
<evidence type="ECO:0000256" key="3">
    <source>
        <dbReference type="ARBA" id="ARBA00022729"/>
    </source>
</evidence>
<gene>
    <name evidence="8" type="ORF">FGM00_04925</name>
</gene>
<dbReference type="Pfam" id="PF07980">
    <property type="entry name" value="SusD_RagB"/>
    <property type="match status" value="1"/>
</dbReference>
<feature type="domain" description="RagB/SusD" evidence="6">
    <location>
        <begin position="301"/>
        <end position="571"/>
    </location>
</feature>
<dbReference type="InterPro" id="IPR012944">
    <property type="entry name" value="SusD_RagB_dom"/>
</dbReference>
<accession>A0A5B7SLM1</accession>
<feature type="domain" description="SusD-like N-terminal" evidence="7">
    <location>
        <begin position="21"/>
        <end position="224"/>
    </location>
</feature>
<evidence type="ECO:0000259" key="7">
    <source>
        <dbReference type="Pfam" id="PF14322"/>
    </source>
</evidence>
<evidence type="ECO:0000313" key="9">
    <source>
        <dbReference type="Proteomes" id="UP000310017"/>
    </source>
</evidence>
<dbReference type="InterPro" id="IPR011990">
    <property type="entry name" value="TPR-like_helical_dom_sf"/>
</dbReference>
<dbReference type="OrthoDB" id="5694214at2"/>
<dbReference type="SUPFAM" id="SSF48452">
    <property type="entry name" value="TPR-like"/>
    <property type="match status" value="1"/>
</dbReference>
<dbReference type="PROSITE" id="PS51257">
    <property type="entry name" value="PROKAR_LIPOPROTEIN"/>
    <property type="match status" value="1"/>
</dbReference>
<dbReference type="GO" id="GO:0009279">
    <property type="term" value="C:cell outer membrane"/>
    <property type="evidence" value="ECO:0007669"/>
    <property type="project" value="UniProtKB-SubCell"/>
</dbReference>
<keyword evidence="3" id="KW-0732">Signal</keyword>
<dbReference type="Proteomes" id="UP000310017">
    <property type="component" value="Chromosome"/>
</dbReference>
<proteinExistence type="inferred from homology"/>
<keyword evidence="9" id="KW-1185">Reference proteome</keyword>
<comment type="subcellular location">
    <subcellularLocation>
        <location evidence="1">Cell outer membrane</location>
    </subcellularLocation>
</comment>
<dbReference type="EMBL" id="CP040710">
    <property type="protein sequence ID" value="QCW99484.1"/>
    <property type="molecule type" value="Genomic_DNA"/>
</dbReference>
<keyword evidence="5" id="KW-0998">Cell outer membrane</keyword>
<dbReference type="KEGG" id="asag:FGM00_04925"/>
<evidence type="ECO:0000313" key="8">
    <source>
        <dbReference type="EMBL" id="QCW99484.1"/>
    </source>
</evidence>
<protein>
    <submittedName>
        <fullName evidence="8">RagB/SusD family nutrient uptake outer membrane protein</fullName>
    </submittedName>
</protein>
<evidence type="ECO:0000256" key="4">
    <source>
        <dbReference type="ARBA" id="ARBA00023136"/>
    </source>
</evidence>
<evidence type="ECO:0000256" key="2">
    <source>
        <dbReference type="ARBA" id="ARBA00006275"/>
    </source>
</evidence>
<reference evidence="8 9" key="1">
    <citation type="submission" date="2019-05" db="EMBL/GenBank/DDBJ databases">
        <title>Genome sequencing of F202Z8.</title>
        <authorList>
            <person name="Kwon Y.M."/>
        </authorList>
    </citation>
    <scope>NUCLEOTIDE SEQUENCE [LARGE SCALE GENOMIC DNA]</scope>
    <source>
        <strain evidence="8 9">F202Z8</strain>
    </source>
</reference>
<dbReference type="Gene3D" id="1.25.40.390">
    <property type="match status" value="1"/>
</dbReference>
<dbReference type="AlphaFoldDB" id="A0A5B7SLM1"/>
<sequence>MKKIVTILALGLVLVSSCNDDFLDKEPLDQLSASTVFEDQALAQAFLNNIIGLLPAGQYNSPGGGYGNSYLLASISDEARSKSGWVPSNSVVRQGALNPLNLGGLDIWDEAYTAIRQVNEFLVGLEGSSFDEEFKINSAAAARFVRAWFYFDLTRRYGDVPLLTKAQTLDDDDLFPSETPRNDVYIFVNEELEAAASALPNKSEAKSGQLTKQAAIALNARAMLFAERYEEAANLADALINGSENDGLELYGANPANAEEARKNYADLFLSTGGNVETVYESLFLVPERVHQFDRGNWPVRWRNDNGGQTDPTQELIDDFEMANGLPIEDDESGYNPADPYSNREARFYASIFYHGAEFSEVAPSRGEPFIDMEWNAFNEGPGTVRDGNASITGYLVRKFVDPSVGFAPERVSNTAWQEIRFAEVLLIYAEAENELNGPSVDVADAVNRVRRRAALPDLPAGLSQVEMRERIRQERRIELVFENHRWFDLIRWGQASTVLNANYHGMRIDRNGVPTAGEGGPEHVFDPAQLTFTVFEDPAFSNVFPDSYMLLPIPQDEVEANTNLSQNPGY</sequence>
<dbReference type="RefSeq" id="WP_138851837.1">
    <property type="nucleotide sequence ID" value="NZ_CP040710.1"/>
</dbReference>